<gene>
    <name evidence="1" type="ORF">SMACR_05311</name>
</gene>
<dbReference type="VEuPathDB" id="FungiDB:SMAC_05311"/>
<protein>
    <submittedName>
        <fullName evidence="1">Uncharacterized protein</fullName>
    </submittedName>
</protein>
<evidence type="ECO:0000313" key="1">
    <source>
        <dbReference type="EMBL" id="KAA8633853.1"/>
    </source>
</evidence>
<dbReference type="AlphaFoldDB" id="A0A8S8ZUZ1"/>
<dbReference type="Proteomes" id="UP000433876">
    <property type="component" value="Unassembled WGS sequence"/>
</dbReference>
<evidence type="ECO:0000313" key="2">
    <source>
        <dbReference type="Proteomes" id="UP000433876"/>
    </source>
</evidence>
<comment type="caution">
    <text evidence="1">The sequence shown here is derived from an EMBL/GenBank/DDBJ whole genome shotgun (WGS) entry which is preliminary data.</text>
</comment>
<proteinExistence type="predicted"/>
<accession>A0A8S8ZUZ1</accession>
<sequence>MVETRRRKTTRLALSVTDAQSSRSSFIRLPTEVRLMVYKYAWTPTVNPWDYAVFAQREGRPVSDHMKQIHVLTAVCRHMRYEVIAEYFPQAQAHITYTPGRTGSCGRSDMRVIASMCHLKSSPLFTAHLQHVRLNWIPLNTNDGWLAWDYMVDNARTRRYNISTPYVRVRRVGPFATALPTPLYPDRKPIESRFFRQINTLNWLTSLKNLQTLEITFIDAVNYESMWPVNAERIVPFYNPRVWQQMLKLPKLDWINLRLFSGRQDGWESSPERMADREKANGLVKGLLRDSPEKLKKERKPYRIDINVGAVSSEIHLSASV</sequence>
<reference evidence="1 2" key="1">
    <citation type="submission" date="2017-07" db="EMBL/GenBank/DDBJ databases">
        <title>Genome sequence of the Sordaria macrospora wild type strain R19027.</title>
        <authorList>
            <person name="Nowrousian M."/>
            <person name="Teichert I."/>
            <person name="Kueck U."/>
        </authorList>
    </citation>
    <scope>NUCLEOTIDE SEQUENCE [LARGE SCALE GENOMIC DNA]</scope>
    <source>
        <strain evidence="1 2">R19027</strain>
        <tissue evidence="1">Mycelium</tissue>
    </source>
</reference>
<organism evidence="1 2">
    <name type="scientific">Sordaria macrospora</name>
    <dbReference type="NCBI Taxonomy" id="5147"/>
    <lineage>
        <taxon>Eukaryota</taxon>
        <taxon>Fungi</taxon>
        <taxon>Dikarya</taxon>
        <taxon>Ascomycota</taxon>
        <taxon>Pezizomycotina</taxon>
        <taxon>Sordariomycetes</taxon>
        <taxon>Sordariomycetidae</taxon>
        <taxon>Sordariales</taxon>
        <taxon>Sordariaceae</taxon>
        <taxon>Sordaria</taxon>
    </lineage>
</organism>
<name>A0A8S8ZUZ1_SORMA</name>
<dbReference type="EMBL" id="NMPR01000031">
    <property type="protein sequence ID" value="KAA8633853.1"/>
    <property type="molecule type" value="Genomic_DNA"/>
</dbReference>